<dbReference type="EMBL" id="SJPS01000003">
    <property type="protein sequence ID" value="TWU27741.1"/>
    <property type="molecule type" value="Genomic_DNA"/>
</dbReference>
<dbReference type="Proteomes" id="UP000318437">
    <property type="component" value="Unassembled WGS sequence"/>
</dbReference>
<sequence>MAIWVMFLIWSKSILYVSHDTIIILTADHGGTGTGHGTATTRANYTIPVLVWGSGVAPSADLYVLNPNSRLNPGTGRPSYTAIGQPIRNGDTGNLALQLLGLGPVDGSTINASQDLLVASAFSADFDANQMVDMNDLTIWKAGYGTTTGATLANGDATLDGSVDGKEFLIWQREYGSSLVITLTAVPEPDCVFLASLGFICMLPQFVHARSAGLSNCLLLRSIYFNMITGLIRCVVHSWQWKDLCP</sequence>
<dbReference type="Gene3D" id="1.10.1330.10">
    <property type="entry name" value="Dockerin domain"/>
    <property type="match status" value="1"/>
</dbReference>
<name>A0A5C6CWF1_9BACT</name>
<reference evidence="1 2" key="1">
    <citation type="submission" date="2019-02" db="EMBL/GenBank/DDBJ databases">
        <title>Deep-cultivation of Planctomycetes and their phenomic and genomic characterization uncovers novel biology.</title>
        <authorList>
            <person name="Wiegand S."/>
            <person name="Jogler M."/>
            <person name="Boedeker C."/>
            <person name="Pinto D."/>
            <person name="Vollmers J."/>
            <person name="Rivas-Marin E."/>
            <person name="Kohn T."/>
            <person name="Peeters S.H."/>
            <person name="Heuer A."/>
            <person name="Rast P."/>
            <person name="Oberbeckmann S."/>
            <person name="Bunk B."/>
            <person name="Jeske O."/>
            <person name="Meyerdierks A."/>
            <person name="Storesund J.E."/>
            <person name="Kallscheuer N."/>
            <person name="Luecker S."/>
            <person name="Lage O.M."/>
            <person name="Pohl T."/>
            <person name="Merkel B.J."/>
            <person name="Hornburger P."/>
            <person name="Mueller R.-W."/>
            <person name="Bruemmer F."/>
            <person name="Labrenz M."/>
            <person name="Spormann A.M."/>
            <person name="Op Den Camp H."/>
            <person name="Overmann J."/>
            <person name="Amann R."/>
            <person name="Jetten M.S.M."/>
            <person name="Mascher T."/>
            <person name="Medema M.H."/>
            <person name="Devos D.P."/>
            <person name="Kaster A.-K."/>
            <person name="Ovreas L."/>
            <person name="Rohde M."/>
            <person name="Galperin M.Y."/>
            <person name="Jogler C."/>
        </authorList>
    </citation>
    <scope>NUCLEOTIDE SEQUENCE [LARGE SCALE GENOMIC DNA]</scope>
    <source>
        <strain evidence="1 2">Pla144</strain>
    </source>
</reference>
<dbReference type="OrthoDB" id="270889at2"/>
<dbReference type="GO" id="GO:0000272">
    <property type="term" value="P:polysaccharide catabolic process"/>
    <property type="evidence" value="ECO:0007669"/>
    <property type="project" value="InterPro"/>
</dbReference>
<evidence type="ECO:0000313" key="2">
    <source>
        <dbReference type="Proteomes" id="UP000318437"/>
    </source>
</evidence>
<accession>A0A5C6CWF1</accession>
<evidence type="ECO:0008006" key="3">
    <source>
        <dbReference type="Google" id="ProtNLM"/>
    </source>
</evidence>
<comment type="caution">
    <text evidence="1">The sequence shown here is derived from an EMBL/GenBank/DDBJ whole genome shotgun (WGS) entry which is preliminary data.</text>
</comment>
<dbReference type="AlphaFoldDB" id="A0A5C6CWF1"/>
<dbReference type="SUPFAM" id="SSF53649">
    <property type="entry name" value="Alkaline phosphatase-like"/>
    <property type="match status" value="1"/>
</dbReference>
<organism evidence="1 2">
    <name type="scientific">Bythopirellula polymerisocia</name>
    <dbReference type="NCBI Taxonomy" id="2528003"/>
    <lineage>
        <taxon>Bacteria</taxon>
        <taxon>Pseudomonadati</taxon>
        <taxon>Planctomycetota</taxon>
        <taxon>Planctomycetia</taxon>
        <taxon>Pirellulales</taxon>
        <taxon>Lacipirellulaceae</taxon>
        <taxon>Bythopirellula</taxon>
    </lineage>
</organism>
<dbReference type="Gene3D" id="3.40.720.10">
    <property type="entry name" value="Alkaline Phosphatase, subunit A"/>
    <property type="match status" value="1"/>
</dbReference>
<gene>
    <name evidence="1" type="ORF">Pla144_25180</name>
</gene>
<keyword evidence="2" id="KW-1185">Reference proteome</keyword>
<proteinExistence type="predicted"/>
<dbReference type="InterPro" id="IPR036439">
    <property type="entry name" value="Dockerin_dom_sf"/>
</dbReference>
<dbReference type="InterPro" id="IPR017850">
    <property type="entry name" value="Alkaline_phosphatase_core_sf"/>
</dbReference>
<protein>
    <recommendedName>
        <fullName evidence="3">Alkaline phosphatase</fullName>
    </recommendedName>
</protein>
<dbReference type="RefSeq" id="WP_146450906.1">
    <property type="nucleotide sequence ID" value="NZ_SJPS01000003.1"/>
</dbReference>
<evidence type="ECO:0000313" key="1">
    <source>
        <dbReference type="EMBL" id="TWU27741.1"/>
    </source>
</evidence>